<sequence>MTRREARPDGHGGAVAKEPPVRVPVDSLLPADSARGALDEKHVQVLAALEGDFEPVLVHRPTLRVIDGMHRLSAEVLRGRQDITVRFFDGSEADAYVLSARANVRHGLPLTLDERRTAATRILRSHPHWSDRSVAECVGLSGKTVGRLRRCATEEIPQSPTRTGRDGTVRPVNSEQGRLLAARLMTADPGASLRELARLAGVSTATVRDVRDRVLRGDDPVPAGRSAAGEEPAPMTPAAVPRPAGAVYRCDATATDTVRRLVKDPSLKGSEPGRLLLRTLLATEISEQQWREIAAALPDHCAPLVRAAAARRAADWAALAGAVSRGASGAA</sequence>
<feature type="region of interest" description="Disordered" evidence="1">
    <location>
        <begin position="216"/>
        <end position="240"/>
    </location>
</feature>
<gene>
    <name evidence="3" type="ORF">SCMC78_55900</name>
</gene>
<feature type="compositionally biased region" description="Basic and acidic residues" evidence="1">
    <location>
        <begin position="1"/>
        <end position="10"/>
    </location>
</feature>
<evidence type="ECO:0000313" key="3">
    <source>
        <dbReference type="EMBL" id="BFP55783.1"/>
    </source>
</evidence>
<reference evidence="3" key="1">
    <citation type="submission" date="2024-07" db="EMBL/GenBank/DDBJ databases">
        <title>Complete genome sequences of cellulolytic bacteria, Kitasatospora sp. CMC57 and Streptomyces sp. CMC78, isolated from Japanese agricultural soil.</title>
        <authorList>
            <person name="Hashimoto T."/>
            <person name="Ito M."/>
            <person name="Iwamoto M."/>
            <person name="Fukahori D."/>
            <person name="Shoda T."/>
            <person name="Sakoda M."/>
            <person name="Morohoshi T."/>
            <person name="Mitsuboshi M."/>
            <person name="Nishizawa T."/>
        </authorList>
    </citation>
    <scope>NUCLEOTIDE SEQUENCE</scope>
    <source>
        <strain evidence="3">CMC78</strain>
    </source>
</reference>
<dbReference type="InterPro" id="IPR036086">
    <property type="entry name" value="ParB/Sulfiredoxin_sf"/>
</dbReference>
<feature type="domain" description="ParB-like N-terminal" evidence="2">
    <location>
        <begin position="21"/>
        <end position="104"/>
    </location>
</feature>
<evidence type="ECO:0000259" key="2">
    <source>
        <dbReference type="SMART" id="SM00470"/>
    </source>
</evidence>
<dbReference type="InterPro" id="IPR003115">
    <property type="entry name" value="ParB_N"/>
</dbReference>
<dbReference type="SMART" id="SM00470">
    <property type="entry name" value="ParB"/>
    <property type="match status" value="1"/>
</dbReference>
<dbReference type="RefSeq" id="WP_319599675.1">
    <property type="nucleotide sequence ID" value="NZ_AP035884.1"/>
</dbReference>
<dbReference type="KEGG" id="stcm:SCMC78_55900"/>
<protein>
    <submittedName>
        <fullName evidence="3">ParB N-terminal domain-containing protein</fullName>
    </submittedName>
</protein>
<evidence type="ECO:0000256" key="1">
    <source>
        <dbReference type="SAM" id="MobiDB-lite"/>
    </source>
</evidence>
<dbReference type="AlphaFoldDB" id="A0AB33KKX5"/>
<dbReference type="EMBL" id="AP035884">
    <property type="protein sequence ID" value="BFP55783.1"/>
    <property type="molecule type" value="Genomic_DNA"/>
</dbReference>
<name>A0AB33KKX5_9ACTN</name>
<organism evidence="3">
    <name type="scientific">Streptomyces sp. CMC78</name>
    <dbReference type="NCBI Taxonomy" id="3231512"/>
    <lineage>
        <taxon>Bacteria</taxon>
        <taxon>Bacillati</taxon>
        <taxon>Actinomycetota</taxon>
        <taxon>Actinomycetes</taxon>
        <taxon>Kitasatosporales</taxon>
        <taxon>Streptomycetaceae</taxon>
        <taxon>Streptomyces</taxon>
    </lineage>
</organism>
<feature type="region of interest" description="Disordered" evidence="1">
    <location>
        <begin position="1"/>
        <end position="20"/>
    </location>
</feature>
<proteinExistence type="predicted"/>
<dbReference type="SUPFAM" id="SSF110849">
    <property type="entry name" value="ParB/Sulfiredoxin"/>
    <property type="match status" value="1"/>
</dbReference>
<accession>A0AB33KKX5</accession>